<evidence type="ECO:0000256" key="2">
    <source>
        <dbReference type="SAM" id="Phobius"/>
    </source>
</evidence>
<evidence type="ECO:0000313" key="3">
    <source>
        <dbReference type="EMBL" id="KAF2866430.1"/>
    </source>
</evidence>
<protein>
    <submittedName>
        <fullName evidence="3">Spherulation-specific family 4-domain-containing protein</fullName>
    </submittedName>
</protein>
<reference evidence="3 4" key="1">
    <citation type="submission" date="2020-01" db="EMBL/GenBank/DDBJ databases">
        <authorList>
            <consortium name="DOE Joint Genome Institute"/>
            <person name="Haridas S."/>
            <person name="Albert R."/>
            <person name="Binder M."/>
            <person name="Bloem J."/>
            <person name="Labutti K."/>
            <person name="Salamov A."/>
            <person name="Andreopoulos B."/>
            <person name="Baker S.E."/>
            <person name="Barry K."/>
            <person name="Bills G."/>
            <person name="Bluhm B.H."/>
            <person name="Cannon C."/>
            <person name="Castanera R."/>
            <person name="Culley D.E."/>
            <person name="Daum C."/>
            <person name="Ezra D."/>
            <person name="Gonzalez J.B."/>
            <person name="Henrissat B."/>
            <person name="Kuo A."/>
            <person name="Liang C."/>
            <person name="Lipzen A."/>
            <person name="Lutzoni F."/>
            <person name="Magnuson J."/>
            <person name="Mondo S."/>
            <person name="Nolan M."/>
            <person name="Ohm R."/>
            <person name="Pangilinan J."/>
            <person name="Park H.-J.H."/>
            <person name="Ramirez L."/>
            <person name="Alfaro M."/>
            <person name="Sun H."/>
            <person name="Tritt A."/>
            <person name="Yoshinaga Y."/>
            <person name="Zwiers L.-H.L."/>
            <person name="Turgeon B.G."/>
            <person name="Goodwin S.B."/>
            <person name="Spatafora J.W."/>
            <person name="Crous P.W."/>
            <person name="Grigoriev I.V."/>
        </authorList>
    </citation>
    <scope>NUCLEOTIDE SEQUENCE [LARGE SCALE GENOMIC DNA]</scope>
    <source>
        <strain evidence="3 4">CBS 611.86</strain>
    </source>
</reference>
<comment type="caution">
    <text evidence="3">The sequence shown here is derived from an EMBL/GenBank/DDBJ whole genome shotgun (WGS) entry which is preliminary data.</text>
</comment>
<dbReference type="AlphaFoldDB" id="A0A7C8I6J9"/>
<dbReference type="OrthoDB" id="5342184at2759"/>
<gene>
    <name evidence="3" type="ORF">BDV95DRAFT_649388</name>
</gene>
<keyword evidence="2" id="KW-0472">Membrane</keyword>
<organism evidence="3 4">
    <name type="scientific">Massariosphaeria phaeospora</name>
    <dbReference type="NCBI Taxonomy" id="100035"/>
    <lineage>
        <taxon>Eukaryota</taxon>
        <taxon>Fungi</taxon>
        <taxon>Dikarya</taxon>
        <taxon>Ascomycota</taxon>
        <taxon>Pezizomycotina</taxon>
        <taxon>Dothideomycetes</taxon>
        <taxon>Pleosporomycetidae</taxon>
        <taxon>Pleosporales</taxon>
        <taxon>Pleosporales incertae sedis</taxon>
        <taxon>Massariosphaeria</taxon>
    </lineage>
</organism>
<dbReference type="Proteomes" id="UP000481861">
    <property type="component" value="Unassembled WGS sequence"/>
</dbReference>
<dbReference type="InterPro" id="IPR021986">
    <property type="entry name" value="Spherulin4"/>
</dbReference>
<dbReference type="EMBL" id="JAADJZ010000028">
    <property type="protein sequence ID" value="KAF2866430.1"/>
    <property type="molecule type" value="Genomic_DNA"/>
</dbReference>
<feature type="transmembrane region" description="Helical" evidence="2">
    <location>
        <begin position="41"/>
        <end position="64"/>
    </location>
</feature>
<feature type="compositionally biased region" description="Pro residues" evidence="1">
    <location>
        <begin position="15"/>
        <end position="29"/>
    </location>
</feature>
<evidence type="ECO:0000256" key="1">
    <source>
        <dbReference type="SAM" id="MobiDB-lite"/>
    </source>
</evidence>
<dbReference type="PANTHER" id="PTHR35040">
    <property type="match status" value="1"/>
</dbReference>
<keyword evidence="2" id="KW-1133">Transmembrane helix</keyword>
<feature type="region of interest" description="Disordered" evidence="1">
    <location>
        <begin position="1"/>
        <end position="32"/>
    </location>
</feature>
<keyword evidence="4" id="KW-1185">Reference proteome</keyword>
<keyword evidence="2" id="KW-0812">Transmembrane</keyword>
<sequence length="318" mass="35630">MPTTFKTQKSNEKIPQPPPHAQPYAPPPRATRKRPAIDNHALALSVTITLAILVLIGVPIGAILPERYVVKLPINILVPLYLEPESGIKWDRLFEGIIKHRELNFTVIVDPSNGPSTPPHPGSLYVEAIKRLNVFPNVHTIGYVNIEHAHRDNATVHREIATYAGWATETGLALHGIFFDQTPSEDIGDAKQYLKSASATVCHSDGFLEPKLVVHNPGRVPNSSLESYHADVTVVFEGAFEDVPTRDKIRAQLNDRSGGRSDYAYLVHSMPQENGKIGLRRLINGVRRDIQWLYVTDRKENVYGDYSAHWEDFLSLTW</sequence>
<dbReference type="PANTHER" id="PTHR35040:SF7">
    <property type="entry name" value="FIBRONECTIN TYPE-III DOMAIN-CONTAINING PROTEIN-RELATED"/>
    <property type="match status" value="1"/>
</dbReference>
<name>A0A7C8I6J9_9PLEO</name>
<proteinExistence type="predicted"/>
<dbReference type="Pfam" id="PF12138">
    <property type="entry name" value="Spherulin4"/>
    <property type="match status" value="1"/>
</dbReference>
<accession>A0A7C8I6J9</accession>
<evidence type="ECO:0000313" key="4">
    <source>
        <dbReference type="Proteomes" id="UP000481861"/>
    </source>
</evidence>